<accession>M0CLK6</accession>
<name>M0CLK6_9EURY</name>
<feature type="transmembrane region" description="Helical" evidence="1">
    <location>
        <begin position="20"/>
        <end position="43"/>
    </location>
</feature>
<dbReference type="RefSeq" id="WP_006884572.1">
    <property type="nucleotide sequence ID" value="NZ_AOIU01000033.1"/>
</dbReference>
<proteinExistence type="predicted"/>
<dbReference type="Proteomes" id="UP000011626">
    <property type="component" value="Unassembled WGS sequence"/>
</dbReference>
<feature type="transmembrane region" description="Helical" evidence="1">
    <location>
        <begin position="50"/>
        <end position="69"/>
    </location>
</feature>
<dbReference type="OrthoDB" id="222407at2157"/>
<dbReference type="STRING" id="797114.C475_14508"/>
<keyword evidence="1" id="KW-1133">Transmembrane helix</keyword>
<dbReference type="AlphaFoldDB" id="M0CLK6"/>
<evidence type="ECO:0000256" key="1">
    <source>
        <dbReference type="SAM" id="Phobius"/>
    </source>
</evidence>
<dbReference type="EMBL" id="AOIU01000033">
    <property type="protein sequence ID" value="ELZ23493.1"/>
    <property type="molecule type" value="Genomic_DNA"/>
</dbReference>
<keyword evidence="1" id="KW-0472">Membrane</keyword>
<sequence>MLSNLPLEVDDARLSDLGFGGWFGLVIIGAGAAIAGSEIVDWATGSGSDVLLGVGLGAVVALVGAMFAYEDASPECDATCANCGAHVRAHSSRDSVDEYVEVNASGAPRRATLGPLSVVIGTHEHESIYCSGECAAKDDRVLLERDGEQLEPVATSDAHREGEVA</sequence>
<comment type="caution">
    <text evidence="2">The sequence shown here is derived from an EMBL/GenBank/DDBJ whole genome shotgun (WGS) entry which is preliminary data.</text>
</comment>
<keyword evidence="1" id="KW-0812">Transmembrane</keyword>
<evidence type="ECO:0000313" key="2">
    <source>
        <dbReference type="EMBL" id="ELZ23493.1"/>
    </source>
</evidence>
<protein>
    <submittedName>
        <fullName evidence="2">Uncharacterized protein</fullName>
    </submittedName>
</protein>
<reference evidence="2 3" key="1">
    <citation type="journal article" date="2014" name="PLoS Genet.">
        <title>Phylogenetically driven sequencing of extremely halophilic archaea reveals strategies for static and dynamic osmo-response.</title>
        <authorList>
            <person name="Becker E.A."/>
            <person name="Seitzer P.M."/>
            <person name="Tritt A."/>
            <person name="Larsen D."/>
            <person name="Krusor M."/>
            <person name="Yao A.I."/>
            <person name="Wu D."/>
            <person name="Madern D."/>
            <person name="Eisen J.A."/>
            <person name="Darling A.E."/>
            <person name="Facciotti M.T."/>
        </authorList>
    </citation>
    <scope>NUCLEOTIDE SEQUENCE [LARGE SCALE GENOMIC DNA]</scope>
    <source>
        <strain evidence="2 3">2-9-1</strain>
    </source>
</reference>
<organism evidence="2 3">
    <name type="scientific">Halosimplex carlsbadense 2-9-1</name>
    <dbReference type="NCBI Taxonomy" id="797114"/>
    <lineage>
        <taxon>Archaea</taxon>
        <taxon>Methanobacteriati</taxon>
        <taxon>Methanobacteriota</taxon>
        <taxon>Stenosarchaea group</taxon>
        <taxon>Halobacteria</taxon>
        <taxon>Halobacteriales</taxon>
        <taxon>Haloarculaceae</taxon>
        <taxon>Halosimplex</taxon>
    </lineage>
</organism>
<evidence type="ECO:0000313" key="3">
    <source>
        <dbReference type="Proteomes" id="UP000011626"/>
    </source>
</evidence>
<gene>
    <name evidence="2" type="ORF">C475_14508</name>
</gene>
<keyword evidence="3" id="KW-1185">Reference proteome</keyword>